<dbReference type="AlphaFoldDB" id="A0A4Q2DRB7"/>
<comment type="caution">
    <text evidence="2">The sequence shown here is derived from an EMBL/GenBank/DDBJ whole genome shotgun (WGS) entry which is preliminary data.</text>
</comment>
<dbReference type="Proteomes" id="UP000290288">
    <property type="component" value="Unassembled WGS sequence"/>
</dbReference>
<organism evidence="2 3">
    <name type="scientific">Candolleomyces aberdarensis</name>
    <dbReference type="NCBI Taxonomy" id="2316362"/>
    <lineage>
        <taxon>Eukaryota</taxon>
        <taxon>Fungi</taxon>
        <taxon>Dikarya</taxon>
        <taxon>Basidiomycota</taxon>
        <taxon>Agaricomycotina</taxon>
        <taxon>Agaricomycetes</taxon>
        <taxon>Agaricomycetidae</taxon>
        <taxon>Agaricales</taxon>
        <taxon>Agaricineae</taxon>
        <taxon>Psathyrellaceae</taxon>
        <taxon>Candolleomyces</taxon>
    </lineage>
</organism>
<evidence type="ECO:0000313" key="2">
    <source>
        <dbReference type="EMBL" id="RXW22757.1"/>
    </source>
</evidence>
<reference evidence="2 3" key="1">
    <citation type="submission" date="2019-01" db="EMBL/GenBank/DDBJ databases">
        <title>Draft genome sequence of Psathyrella aberdarensis IHI B618.</title>
        <authorList>
            <person name="Buettner E."/>
            <person name="Kellner H."/>
        </authorList>
    </citation>
    <scope>NUCLEOTIDE SEQUENCE [LARGE SCALE GENOMIC DNA]</scope>
    <source>
        <strain evidence="2 3">IHI B618</strain>
    </source>
</reference>
<feature type="region of interest" description="Disordered" evidence="1">
    <location>
        <begin position="285"/>
        <end position="304"/>
    </location>
</feature>
<accession>A0A4Q2DRB7</accession>
<proteinExistence type="predicted"/>
<evidence type="ECO:0000256" key="1">
    <source>
        <dbReference type="SAM" id="MobiDB-lite"/>
    </source>
</evidence>
<feature type="compositionally biased region" description="Basic and acidic residues" evidence="1">
    <location>
        <begin position="137"/>
        <end position="151"/>
    </location>
</feature>
<dbReference type="OrthoDB" id="10452039at2759"/>
<name>A0A4Q2DRB7_9AGAR</name>
<feature type="region of interest" description="Disordered" evidence="1">
    <location>
        <begin position="49"/>
        <end position="151"/>
    </location>
</feature>
<sequence>MSPTPKEAAARHRPNPIIRYPMKLLGLYESSEDVITQAFDPRSIQRPNIFAGRTPITRAAPVKTAGPSSSIRCDAAGPSGPARTKRRERPVTAPYKYGKHRSEPGGQRPTKLRRSSSLASSSLANRSFDSGLSLTSRPEEREPPIDFVEARDRTRQFMEEYPDKVTEDDRVFYREMCKHAQKQEFEQQLQDLRELHNKPPIDFEQRRAQKRAERARQKAQEEEEQRRRLHQEKEARRRRWEEQRRREEEEEVARLRKEEEEREQQRRKEQLEELCRRNEEKEAALLRKEEREREEQQRHREEMEEMGRLTLEKQAYLQRAEAELRSKEEDLRAQEDKLEAERWQRRQQEEEAQKLLIGRLKVLQERERAAEVARVQAVFDKRARQLDAQLRGSVQFPQQLSRKEPSFYPMEVDEELLINKAAPQQHDHHPLYTPPPHPLHYHSQIHSGITN</sequence>
<dbReference type="EMBL" id="SDEE01000062">
    <property type="protein sequence ID" value="RXW22757.1"/>
    <property type="molecule type" value="Genomic_DNA"/>
</dbReference>
<feature type="region of interest" description="Disordered" evidence="1">
    <location>
        <begin position="188"/>
        <end position="265"/>
    </location>
</feature>
<feature type="compositionally biased region" description="Low complexity" evidence="1">
    <location>
        <begin position="115"/>
        <end position="127"/>
    </location>
</feature>
<evidence type="ECO:0000313" key="3">
    <source>
        <dbReference type="Proteomes" id="UP000290288"/>
    </source>
</evidence>
<keyword evidence="3" id="KW-1185">Reference proteome</keyword>
<protein>
    <submittedName>
        <fullName evidence="2">Uncharacterized protein</fullName>
    </submittedName>
</protein>
<gene>
    <name evidence="2" type="ORF">EST38_g3119</name>
</gene>